<gene>
    <name evidence="3" type="ORF">VP01_967g1</name>
</gene>
<feature type="compositionally biased region" description="Polar residues" evidence="1">
    <location>
        <begin position="87"/>
        <end position="103"/>
    </location>
</feature>
<organism evidence="3 4">
    <name type="scientific">Puccinia sorghi</name>
    <dbReference type="NCBI Taxonomy" id="27349"/>
    <lineage>
        <taxon>Eukaryota</taxon>
        <taxon>Fungi</taxon>
        <taxon>Dikarya</taxon>
        <taxon>Basidiomycota</taxon>
        <taxon>Pucciniomycotina</taxon>
        <taxon>Pucciniomycetes</taxon>
        <taxon>Pucciniales</taxon>
        <taxon>Pucciniaceae</taxon>
        <taxon>Puccinia</taxon>
    </lineage>
</organism>
<accession>A0A0L6U610</accession>
<reference evidence="3 4" key="1">
    <citation type="submission" date="2015-08" db="EMBL/GenBank/DDBJ databases">
        <title>Next Generation Sequencing and Analysis of the Genome of Puccinia sorghi L Schw, the Causal Agent of Maize Common Rust.</title>
        <authorList>
            <person name="Rochi L."/>
            <person name="Burguener G."/>
            <person name="Darino M."/>
            <person name="Turjanski A."/>
            <person name="Kreff E."/>
            <person name="Dieguez M.J."/>
            <person name="Sacco F."/>
        </authorList>
    </citation>
    <scope>NUCLEOTIDE SEQUENCE [LARGE SCALE GENOMIC DNA]</scope>
    <source>
        <strain evidence="3 4">RO10H11247</strain>
    </source>
</reference>
<feature type="compositionally biased region" description="Basic and acidic residues" evidence="1">
    <location>
        <begin position="55"/>
        <end position="66"/>
    </location>
</feature>
<feature type="compositionally biased region" description="Basic residues" evidence="1">
    <location>
        <begin position="707"/>
        <end position="722"/>
    </location>
</feature>
<proteinExistence type="predicted"/>
<sequence length="764" mass="88860">MLRIVYGRGEIGKGRARRRVGGSTAYNYQFTNLMNANMDYRSSIWITTRYRARKRGQEEREEKKNGIMDMEPEGNKYVSPPREDQSTNRFHFSSILSHTYSSDSGRKREEKKQLRTSDKSSRMKCTIKITGRSAASSKPLSSKPWWCLRVLAVRGIGAIPTWLATGMQGDSSQAGQNGRVHFVDPSSFCAEKHLALPVSKHVPALTGFAGRIFSRETGRTVYFQMNHCHQGKPILPVVESEFEQVHLVDLLPRTFFPNSTETLYHLKSCNMFCSCFEMFEMENRQCPFVEIEKYTQFFFLRGPLRADIALGVTIPHRDKKNKCQKVKLNLWQKIIELNKSWIIPWFCSIDEDTHNCACIHFLNILSYQISQNMNCASTICTISVGLLPKEMKGFISYSMASKKARLWGSRSYMVDCRMRERIGSPSLRTIKCEGMLWLDEGEDWISLLADYKCDVYNMYIIGSVHILVCSMAHNKALPPELRFSKTRYETLSQSHLMIVIDNMPMNNNLRPSFRFKFFLQIHFSFLFINHPLIILLFCFSIYIKTYESVRSFNFLRMSKSKLSLLGYTERNILSALNTCSLFLNNFSESKGLIINLTFTEEHIYFIIELVEFILVNLVCNQLAQPSLLISHVWNQDLLHFNPVCKALEKNKENKDNLNPTKVTFQARYFFRYNNMIHIKYFKKYKVLAQIQSWWNFLSIYTNPHSKKKKEKREKTKTKKERKQSHEVPTGTRSTNHVSIRVFLSRSEFRVCGNGLLLTKGTLFL</sequence>
<dbReference type="Proteomes" id="UP000037035">
    <property type="component" value="Unassembled WGS sequence"/>
</dbReference>
<dbReference type="AlphaFoldDB" id="A0A0L6U610"/>
<feature type="transmembrane region" description="Helical" evidence="2">
    <location>
        <begin position="517"/>
        <end position="543"/>
    </location>
</feature>
<keyword evidence="4" id="KW-1185">Reference proteome</keyword>
<name>A0A0L6U610_9BASI</name>
<keyword evidence="2" id="KW-0812">Transmembrane</keyword>
<evidence type="ECO:0000256" key="1">
    <source>
        <dbReference type="SAM" id="MobiDB-lite"/>
    </source>
</evidence>
<evidence type="ECO:0000256" key="2">
    <source>
        <dbReference type="SAM" id="Phobius"/>
    </source>
</evidence>
<feature type="region of interest" description="Disordered" evidence="1">
    <location>
        <begin position="52"/>
        <end position="122"/>
    </location>
</feature>
<dbReference type="EMBL" id="LAVV01015358">
    <property type="protein sequence ID" value="KNZ43948.1"/>
    <property type="molecule type" value="Genomic_DNA"/>
</dbReference>
<keyword evidence="2" id="KW-0472">Membrane</keyword>
<comment type="caution">
    <text evidence="3">The sequence shown here is derived from an EMBL/GenBank/DDBJ whole genome shotgun (WGS) entry which is preliminary data.</text>
</comment>
<feature type="compositionally biased region" description="Basic and acidic residues" evidence="1">
    <location>
        <begin position="104"/>
        <end position="121"/>
    </location>
</feature>
<dbReference type="VEuPathDB" id="FungiDB:VP01_967g1"/>
<evidence type="ECO:0000313" key="4">
    <source>
        <dbReference type="Proteomes" id="UP000037035"/>
    </source>
</evidence>
<evidence type="ECO:0000313" key="3">
    <source>
        <dbReference type="EMBL" id="KNZ43948.1"/>
    </source>
</evidence>
<keyword evidence="2" id="KW-1133">Transmembrane helix</keyword>
<feature type="region of interest" description="Disordered" evidence="1">
    <location>
        <begin position="707"/>
        <end position="732"/>
    </location>
</feature>
<protein>
    <submittedName>
        <fullName evidence="3">Uncharacterized protein</fullName>
    </submittedName>
</protein>